<dbReference type="GO" id="GO:0008483">
    <property type="term" value="F:transaminase activity"/>
    <property type="evidence" value="ECO:0007669"/>
    <property type="project" value="UniProtKB-KW"/>
</dbReference>
<keyword evidence="9" id="KW-1185">Reference proteome</keyword>
<gene>
    <name evidence="8" type="ORF">L9G74_11530</name>
</gene>
<dbReference type="SUPFAM" id="SSF53383">
    <property type="entry name" value="PLP-dependent transferases"/>
    <property type="match status" value="1"/>
</dbReference>
<evidence type="ECO:0000256" key="2">
    <source>
        <dbReference type="ARBA" id="ARBA00007441"/>
    </source>
</evidence>
<dbReference type="PANTHER" id="PTHR46383">
    <property type="entry name" value="ASPARTATE AMINOTRANSFERASE"/>
    <property type="match status" value="1"/>
</dbReference>
<dbReference type="CDD" id="cd00609">
    <property type="entry name" value="AAT_like"/>
    <property type="match status" value="1"/>
</dbReference>
<name>A0ABT2FL67_9GAMM</name>
<comment type="similarity">
    <text evidence="2 6">Belongs to the class-I pyridoxal-phosphate-dependent aminotransferase family.</text>
</comment>
<evidence type="ECO:0000256" key="3">
    <source>
        <dbReference type="ARBA" id="ARBA00022576"/>
    </source>
</evidence>
<keyword evidence="3 6" id="KW-0032">Aminotransferase</keyword>
<feature type="domain" description="Aminotransferase class I/classII large" evidence="7">
    <location>
        <begin position="35"/>
        <end position="389"/>
    </location>
</feature>
<reference evidence="9" key="1">
    <citation type="submission" date="2023-07" db="EMBL/GenBank/DDBJ databases">
        <title>Shewanella mangrovi sp. nov., an acetaldehyde- degrading bacterium isolated from mangrove sediment.</title>
        <authorList>
            <person name="Liu Y."/>
        </authorList>
    </citation>
    <scope>NUCLEOTIDE SEQUENCE [LARGE SCALE GENOMIC DNA]</scope>
    <source>
        <strain evidence="9">C32</strain>
    </source>
</reference>
<organism evidence="8 9">
    <name type="scientific">Shewanella electrica</name>
    <dbReference type="NCBI Taxonomy" id="515560"/>
    <lineage>
        <taxon>Bacteria</taxon>
        <taxon>Pseudomonadati</taxon>
        <taxon>Pseudomonadota</taxon>
        <taxon>Gammaproteobacteria</taxon>
        <taxon>Alteromonadales</taxon>
        <taxon>Shewanellaceae</taxon>
        <taxon>Shewanella</taxon>
    </lineage>
</organism>
<evidence type="ECO:0000313" key="9">
    <source>
        <dbReference type="Proteomes" id="UP001201549"/>
    </source>
</evidence>
<evidence type="ECO:0000256" key="4">
    <source>
        <dbReference type="ARBA" id="ARBA00022679"/>
    </source>
</evidence>
<dbReference type="PROSITE" id="PS00105">
    <property type="entry name" value="AA_TRANSFER_CLASS_1"/>
    <property type="match status" value="1"/>
</dbReference>
<evidence type="ECO:0000313" key="8">
    <source>
        <dbReference type="EMBL" id="MCS4557075.1"/>
    </source>
</evidence>
<dbReference type="NCBIfam" id="NF005601">
    <property type="entry name" value="PRK07337.1"/>
    <property type="match status" value="1"/>
</dbReference>
<sequence>MKVAQRTQQIEPFYAMELAKHALEIERQLTPEQPPMIHLSLGEPDFTAPELVQQAAISAIAAGDTKYTSALGLMPLREHISQWYQQRFGLAIAPERIIVTAGASAALQLVCMALVEPGDEVLMPDPCYPCNRHFVSSVGGRATLIPTAAADRFQLTHAKVAEHWQAASRGVLIASPSNPTGTSIPATELRNIHAFVKQQGGFTIIDELYLGLSYDQAFGQSALAIDDDIISINSFSKYFSMTGWRVGWMVVPETLVPTIEKLAQNFFICPSAIAQQAAIACFQPQSIDEYEQRRLEYLRRRDWFIPALNALGLTVPVMPDGAFYAWANCQQWCEAMNLPSSWEFAFELMQRCHIAVTPGRDFGTAGTEHYVRFSTANSLENLQQAVERLAKLKASLAF</sequence>
<evidence type="ECO:0000259" key="7">
    <source>
        <dbReference type="Pfam" id="PF00155"/>
    </source>
</evidence>
<dbReference type="InterPro" id="IPR004838">
    <property type="entry name" value="NHTrfase_class1_PyrdxlP-BS"/>
</dbReference>
<dbReference type="EC" id="2.6.1.-" evidence="6"/>
<keyword evidence="4 6" id="KW-0808">Transferase</keyword>
<dbReference type="Proteomes" id="UP001201549">
    <property type="component" value="Unassembled WGS sequence"/>
</dbReference>
<dbReference type="InterPro" id="IPR050596">
    <property type="entry name" value="AspAT/PAT-like"/>
</dbReference>
<dbReference type="InterPro" id="IPR015424">
    <property type="entry name" value="PyrdxlP-dep_Trfase"/>
</dbReference>
<dbReference type="EMBL" id="JAKOGG010000006">
    <property type="protein sequence ID" value="MCS4557075.1"/>
    <property type="molecule type" value="Genomic_DNA"/>
</dbReference>
<dbReference type="Pfam" id="PF00155">
    <property type="entry name" value="Aminotran_1_2"/>
    <property type="match status" value="1"/>
</dbReference>
<dbReference type="Gene3D" id="3.40.640.10">
    <property type="entry name" value="Type I PLP-dependent aspartate aminotransferase-like (Major domain)"/>
    <property type="match status" value="1"/>
</dbReference>
<comment type="caution">
    <text evidence="8">The sequence shown here is derived from an EMBL/GenBank/DDBJ whole genome shotgun (WGS) entry which is preliminary data.</text>
</comment>
<dbReference type="RefSeq" id="WP_238896528.1">
    <property type="nucleotide sequence ID" value="NZ_JAKOGG010000006.1"/>
</dbReference>
<accession>A0ABT2FL67</accession>
<proteinExistence type="inferred from homology"/>
<evidence type="ECO:0000256" key="6">
    <source>
        <dbReference type="RuleBase" id="RU000481"/>
    </source>
</evidence>
<protein>
    <recommendedName>
        <fullName evidence="6">Aminotransferase</fullName>
        <ecNumber evidence="6">2.6.1.-</ecNumber>
    </recommendedName>
</protein>
<comment type="cofactor">
    <cofactor evidence="1 6">
        <name>pyridoxal 5'-phosphate</name>
        <dbReference type="ChEBI" id="CHEBI:597326"/>
    </cofactor>
</comment>
<dbReference type="InterPro" id="IPR004839">
    <property type="entry name" value="Aminotransferase_I/II_large"/>
</dbReference>
<evidence type="ECO:0000256" key="5">
    <source>
        <dbReference type="ARBA" id="ARBA00022898"/>
    </source>
</evidence>
<keyword evidence="5" id="KW-0663">Pyridoxal phosphate</keyword>
<dbReference type="InterPro" id="IPR015421">
    <property type="entry name" value="PyrdxlP-dep_Trfase_major"/>
</dbReference>
<evidence type="ECO:0000256" key="1">
    <source>
        <dbReference type="ARBA" id="ARBA00001933"/>
    </source>
</evidence>
<dbReference type="PANTHER" id="PTHR46383:SF2">
    <property type="entry name" value="AMINOTRANSFERASE"/>
    <property type="match status" value="1"/>
</dbReference>